<dbReference type="EMBL" id="CP060828">
    <property type="protein sequence ID" value="QNP72666.1"/>
    <property type="molecule type" value="Genomic_DNA"/>
</dbReference>
<keyword evidence="6" id="KW-1185">Reference proteome</keyword>
<organism evidence="5 6">
    <name type="scientific">Streptomyces roseirectus</name>
    <dbReference type="NCBI Taxonomy" id="2768066"/>
    <lineage>
        <taxon>Bacteria</taxon>
        <taxon>Bacillati</taxon>
        <taxon>Actinomycetota</taxon>
        <taxon>Actinomycetes</taxon>
        <taxon>Kitasatosporales</taxon>
        <taxon>Streptomycetaceae</taxon>
        <taxon>Streptomyces</taxon>
    </lineage>
</organism>
<dbReference type="InterPro" id="IPR008628">
    <property type="entry name" value="GPP34-like"/>
</dbReference>
<keyword evidence="3" id="KW-0446">Lipid-binding</keyword>
<dbReference type="KEGG" id="sroi:IAG44_26715"/>
<accession>A0A7H0IIQ0</accession>
<evidence type="ECO:0000256" key="1">
    <source>
        <dbReference type="ARBA" id="ARBA00004255"/>
    </source>
</evidence>
<dbReference type="InterPro" id="IPR038261">
    <property type="entry name" value="GPP34-like_sf"/>
</dbReference>
<evidence type="ECO:0000313" key="5">
    <source>
        <dbReference type="EMBL" id="QNP72666.1"/>
    </source>
</evidence>
<keyword evidence="2" id="KW-0333">Golgi apparatus</keyword>
<evidence type="ECO:0000256" key="3">
    <source>
        <dbReference type="ARBA" id="ARBA00023121"/>
    </source>
</evidence>
<comment type="subcellular location">
    <subcellularLocation>
        <location evidence="1">Golgi apparatus membrane</location>
        <topology evidence="1">Peripheral membrane protein</topology>
        <orientation evidence="1">Cytoplasmic side</orientation>
    </subcellularLocation>
</comment>
<name>A0A7H0IIQ0_9ACTN</name>
<sequence>MIEGLTVGERIVLLALDEESGELREAPLRVALAASAAVLVELRLAGELVERDGSFVVVGVPAETAGAVVAERVRSHAGETAREVLLGVREEVLDAVYRELSGKGLVREEGRRVLGAFGSVRHPVTGTAELAALREELADVVVGGQEPGERTAALVAVLHHAGLRSLLPGGAEAEARVAAIAEGQTTAAALGDTIRATVAALTAVIAASAL</sequence>
<dbReference type="GO" id="GO:0005737">
    <property type="term" value="C:cytoplasm"/>
    <property type="evidence" value="ECO:0007669"/>
    <property type="project" value="UniProtKB-ARBA"/>
</dbReference>
<evidence type="ECO:0000313" key="6">
    <source>
        <dbReference type="Proteomes" id="UP000516052"/>
    </source>
</evidence>
<gene>
    <name evidence="5" type="ORF">IAG44_26715</name>
</gene>
<dbReference type="AlphaFoldDB" id="A0A7H0IIQ0"/>
<evidence type="ECO:0000256" key="4">
    <source>
        <dbReference type="ARBA" id="ARBA00023136"/>
    </source>
</evidence>
<dbReference type="GO" id="GO:0070273">
    <property type="term" value="F:phosphatidylinositol-4-phosphate binding"/>
    <property type="evidence" value="ECO:0007669"/>
    <property type="project" value="InterPro"/>
</dbReference>
<dbReference type="Gene3D" id="1.10.3630.10">
    <property type="entry name" value="yeast vps74-n-term truncation variant domain like"/>
    <property type="match status" value="1"/>
</dbReference>
<reference evidence="5 6" key="1">
    <citation type="submission" date="2020-08" db="EMBL/GenBank/DDBJ databases">
        <title>A novel species.</title>
        <authorList>
            <person name="Gao J."/>
        </authorList>
    </citation>
    <scope>NUCLEOTIDE SEQUENCE [LARGE SCALE GENOMIC DNA]</scope>
    <source>
        <strain evidence="5 6">CRXT-G-22</strain>
    </source>
</reference>
<keyword evidence="4" id="KW-0472">Membrane</keyword>
<dbReference type="Pfam" id="PF05719">
    <property type="entry name" value="GPP34"/>
    <property type="match status" value="1"/>
</dbReference>
<proteinExistence type="predicted"/>
<protein>
    <submittedName>
        <fullName evidence="5">GPP34 family phosphoprotein</fullName>
    </submittedName>
</protein>
<dbReference type="GO" id="GO:0012505">
    <property type="term" value="C:endomembrane system"/>
    <property type="evidence" value="ECO:0007669"/>
    <property type="project" value="UniProtKB-ARBA"/>
</dbReference>
<evidence type="ECO:0000256" key="2">
    <source>
        <dbReference type="ARBA" id="ARBA00023034"/>
    </source>
</evidence>
<dbReference type="RefSeq" id="WP_187749617.1">
    <property type="nucleotide sequence ID" value="NZ_CP060828.1"/>
</dbReference>
<dbReference type="Proteomes" id="UP000516052">
    <property type="component" value="Chromosome"/>
</dbReference>